<gene>
    <name evidence="2" type="ORF">BDV38DRAFT_247676</name>
</gene>
<dbReference type="OrthoDB" id="10472524at2759"/>
<accession>A0A5N6ST48</accession>
<evidence type="ECO:0000313" key="2">
    <source>
        <dbReference type="EMBL" id="KAE8136961.1"/>
    </source>
</evidence>
<name>A0A5N6ST48_ASPPS</name>
<sequence>MKVNSRQDDATPVYHGHYHQNYDYPHTVLPCQIPSFPSRKSTSPLQLQSLVAPA</sequence>
<proteinExistence type="predicted"/>
<reference evidence="2 3" key="1">
    <citation type="submission" date="2019-04" db="EMBL/GenBank/DDBJ databases">
        <title>Friends and foes A comparative genomics study of 23 Aspergillus species from section Flavi.</title>
        <authorList>
            <consortium name="DOE Joint Genome Institute"/>
            <person name="Kjaerbolling I."/>
            <person name="Vesth T."/>
            <person name="Frisvad J.C."/>
            <person name="Nybo J.L."/>
            <person name="Theobald S."/>
            <person name="Kildgaard S."/>
            <person name="Isbrandt T."/>
            <person name="Kuo A."/>
            <person name="Sato A."/>
            <person name="Lyhne E.K."/>
            <person name="Kogle M.E."/>
            <person name="Wiebenga A."/>
            <person name="Kun R.S."/>
            <person name="Lubbers R.J."/>
            <person name="Makela M.R."/>
            <person name="Barry K."/>
            <person name="Chovatia M."/>
            <person name="Clum A."/>
            <person name="Daum C."/>
            <person name="Haridas S."/>
            <person name="He G."/>
            <person name="LaButti K."/>
            <person name="Lipzen A."/>
            <person name="Mondo S."/>
            <person name="Riley R."/>
            <person name="Salamov A."/>
            <person name="Simmons B.A."/>
            <person name="Magnuson J.K."/>
            <person name="Henrissat B."/>
            <person name="Mortensen U.H."/>
            <person name="Larsen T.O."/>
            <person name="Devries R.P."/>
            <person name="Grigoriev I.V."/>
            <person name="Machida M."/>
            <person name="Baker S.E."/>
            <person name="Andersen M.R."/>
        </authorList>
    </citation>
    <scope>NUCLEOTIDE SEQUENCE [LARGE SCALE GENOMIC DNA]</scope>
    <source>
        <strain evidence="2 3">CBS 117625</strain>
    </source>
</reference>
<evidence type="ECO:0000256" key="1">
    <source>
        <dbReference type="SAM" id="MobiDB-lite"/>
    </source>
</evidence>
<feature type="region of interest" description="Disordered" evidence="1">
    <location>
        <begin position="35"/>
        <end position="54"/>
    </location>
</feature>
<organism evidence="2 3">
    <name type="scientific">Aspergillus pseudotamarii</name>
    <dbReference type="NCBI Taxonomy" id="132259"/>
    <lineage>
        <taxon>Eukaryota</taxon>
        <taxon>Fungi</taxon>
        <taxon>Dikarya</taxon>
        <taxon>Ascomycota</taxon>
        <taxon>Pezizomycotina</taxon>
        <taxon>Eurotiomycetes</taxon>
        <taxon>Eurotiomycetidae</taxon>
        <taxon>Eurotiales</taxon>
        <taxon>Aspergillaceae</taxon>
        <taxon>Aspergillus</taxon>
        <taxon>Aspergillus subgen. Circumdati</taxon>
    </lineage>
</organism>
<evidence type="ECO:0000313" key="3">
    <source>
        <dbReference type="Proteomes" id="UP000325672"/>
    </source>
</evidence>
<feature type="compositionally biased region" description="Polar residues" evidence="1">
    <location>
        <begin position="38"/>
        <end position="54"/>
    </location>
</feature>
<dbReference type="RefSeq" id="XP_031913024.1">
    <property type="nucleotide sequence ID" value="XM_032054684.1"/>
</dbReference>
<dbReference type="EMBL" id="ML743580">
    <property type="protein sequence ID" value="KAE8136961.1"/>
    <property type="molecule type" value="Genomic_DNA"/>
</dbReference>
<dbReference type="Proteomes" id="UP000325672">
    <property type="component" value="Unassembled WGS sequence"/>
</dbReference>
<keyword evidence="3" id="KW-1185">Reference proteome</keyword>
<dbReference type="AlphaFoldDB" id="A0A5N6ST48"/>
<protein>
    <submittedName>
        <fullName evidence="2">Uncharacterized protein</fullName>
    </submittedName>
</protein>
<dbReference type="GeneID" id="43638894"/>